<gene>
    <name evidence="3" type="ORF">HJC23_002957</name>
</gene>
<evidence type="ECO:0000313" key="4">
    <source>
        <dbReference type="Proteomes" id="UP001516023"/>
    </source>
</evidence>
<keyword evidence="4" id="KW-1185">Reference proteome</keyword>
<dbReference type="EMBL" id="JABMIG020000195">
    <property type="protein sequence ID" value="KAL3786400.1"/>
    <property type="molecule type" value="Genomic_DNA"/>
</dbReference>
<protein>
    <submittedName>
        <fullName evidence="3">Uncharacterized protein</fullName>
    </submittedName>
</protein>
<dbReference type="Proteomes" id="UP001516023">
    <property type="component" value="Unassembled WGS sequence"/>
</dbReference>
<dbReference type="AlphaFoldDB" id="A0ABD3PE44"/>
<sequence length="222" mass="22895">MKAFVSTLSLLLIPSVAAQLPTYYPTIWEDSASIQDDDLVSITTENGTSTDPTYAPGPSWDDDSSGKDNGSSLFSGNTSTPVPSPYIGDATPMPSSGTDSSPSGPYDDSLSSATSPPTVDAYATSSNTAFPTLYPETASETSQAAPSSYVTVEEISSFPTSGDWDDWAEYSTNATTMSGSGDRGSVVAAAETAEGYGNGAAARGAFWFLGLPTVVSLVINLN</sequence>
<name>A0ABD3PE44_9STRA</name>
<feature type="region of interest" description="Disordered" evidence="1">
    <location>
        <begin position="43"/>
        <end position="122"/>
    </location>
</feature>
<feature type="compositionally biased region" description="Polar residues" evidence="1">
    <location>
        <begin position="113"/>
        <end position="122"/>
    </location>
</feature>
<feature type="chain" id="PRO_5044893403" evidence="2">
    <location>
        <begin position="19"/>
        <end position="222"/>
    </location>
</feature>
<feature type="compositionally biased region" description="Low complexity" evidence="1">
    <location>
        <begin position="94"/>
        <end position="112"/>
    </location>
</feature>
<keyword evidence="2" id="KW-0732">Signal</keyword>
<evidence type="ECO:0000256" key="1">
    <source>
        <dbReference type="SAM" id="MobiDB-lite"/>
    </source>
</evidence>
<feature type="compositionally biased region" description="Polar residues" evidence="1">
    <location>
        <begin position="43"/>
        <end position="52"/>
    </location>
</feature>
<proteinExistence type="predicted"/>
<organism evidence="3 4">
    <name type="scientific">Cyclotella cryptica</name>
    <dbReference type="NCBI Taxonomy" id="29204"/>
    <lineage>
        <taxon>Eukaryota</taxon>
        <taxon>Sar</taxon>
        <taxon>Stramenopiles</taxon>
        <taxon>Ochrophyta</taxon>
        <taxon>Bacillariophyta</taxon>
        <taxon>Coscinodiscophyceae</taxon>
        <taxon>Thalassiosirophycidae</taxon>
        <taxon>Stephanodiscales</taxon>
        <taxon>Stephanodiscaceae</taxon>
        <taxon>Cyclotella</taxon>
    </lineage>
</organism>
<evidence type="ECO:0000256" key="2">
    <source>
        <dbReference type="SAM" id="SignalP"/>
    </source>
</evidence>
<evidence type="ECO:0000313" key="3">
    <source>
        <dbReference type="EMBL" id="KAL3786400.1"/>
    </source>
</evidence>
<feature type="signal peptide" evidence="2">
    <location>
        <begin position="1"/>
        <end position="18"/>
    </location>
</feature>
<reference evidence="3 4" key="1">
    <citation type="journal article" date="2020" name="G3 (Bethesda)">
        <title>Improved Reference Genome for Cyclotella cryptica CCMP332, a Model for Cell Wall Morphogenesis, Salinity Adaptation, and Lipid Production in Diatoms (Bacillariophyta).</title>
        <authorList>
            <person name="Roberts W.R."/>
            <person name="Downey K.M."/>
            <person name="Ruck E.C."/>
            <person name="Traller J.C."/>
            <person name="Alverson A.J."/>
        </authorList>
    </citation>
    <scope>NUCLEOTIDE SEQUENCE [LARGE SCALE GENOMIC DNA]</scope>
    <source>
        <strain evidence="3 4">CCMP332</strain>
    </source>
</reference>
<accession>A0ABD3PE44</accession>
<comment type="caution">
    <text evidence="3">The sequence shown here is derived from an EMBL/GenBank/DDBJ whole genome shotgun (WGS) entry which is preliminary data.</text>
</comment>